<comment type="caution">
    <text evidence="1">The sequence shown here is derived from an EMBL/GenBank/DDBJ whole genome shotgun (WGS) entry which is preliminary data.</text>
</comment>
<protein>
    <submittedName>
        <fullName evidence="1">Uncharacterized protein</fullName>
    </submittedName>
</protein>
<gene>
    <name evidence="1" type="ORF">F0P96_13580</name>
</gene>
<reference evidence="1 2" key="1">
    <citation type="submission" date="2019-09" db="EMBL/GenBank/DDBJ databases">
        <title>Genome sequence of Hymenobacter sp. M3.</title>
        <authorList>
            <person name="Srinivasan S."/>
        </authorList>
    </citation>
    <scope>NUCLEOTIDE SEQUENCE [LARGE SCALE GENOMIC DNA]</scope>
    <source>
        <strain evidence="1 2">M3</strain>
    </source>
</reference>
<dbReference type="EMBL" id="VTWU01000005">
    <property type="protein sequence ID" value="KAA9331280.1"/>
    <property type="molecule type" value="Genomic_DNA"/>
</dbReference>
<proteinExistence type="predicted"/>
<accession>A0A7L5A1Y7</accession>
<dbReference type="RefSeq" id="WP_151079457.1">
    <property type="nucleotide sequence ID" value="NZ_CP047647.1"/>
</dbReference>
<dbReference type="AlphaFoldDB" id="A0A7L5A1Y7"/>
<organism evidence="1 2">
    <name type="scientific">Hymenobacter busanensis</name>
    <dbReference type="NCBI Taxonomy" id="2607656"/>
    <lineage>
        <taxon>Bacteria</taxon>
        <taxon>Pseudomonadati</taxon>
        <taxon>Bacteroidota</taxon>
        <taxon>Cytophagia</taxon>
        <taxon>Cytophagales</taxon>
        <taxon>Hymenobacteraceae</taxon>
        <taxon>Hymenobacter</taxon>
    </lineage>
</organism>
<name>A0A7L5A1Y7_9BACT</name>
<sequence>MSRWFVIIGAVLALGFAGVYAWLGGFRSPQVDVLTTQQPVFVAGQYYAGIPGQEFGELFREAGELQRSGRLRGTLGNLYYNAPESEGDSIKAFIGLVVADTSQPLPTGFRYRTFAAGQRVVRARIQAHYMLAPGKLYPALKAAAETQKLKLRQVYLERFPEEGPAEMVAVVK</sequence>
<evidence type="ECO:0000313" key="1">
    <source>
        <dbReference type="EMBL" id="KAA9331280.1"/>
    </source>
</evidence>
<dbReference type="Proteomes" id="UP000326380">
    <property type="component" value="Unassembled WGS sequence"/>
</dbReference>
<keyword evidence="2" id="KW-1185">Reference proteome</keyword>
<evidence type="ECO:0000313" key="2">
    <source>
        <dbReference type="Proteomes" id="UP000326380"/>
    </source>
</evidence>